<name>Q56YD8_ARATH</name>
<evidence type="ECO:0000313" key="1">
    <source>
        <dbReference type="EMBL" id="BAD94305.1"/>
    </source>
</evidence>
<dbReference type="AlphaFoldDB" id="Q56YD8"/>
<protein>
    <submittedName>
        <fullName evidence="1">Uncharacterized protein</fullName>
    </submittedName>
</protein>
<organism evidence="1">
    <name type="scientific">Arabidopsis thaliana</name>
    <name type="common">Mouse-ear cress</name>
    <dbReference type="NCBI Taxonomy" id="3702"/>
    <lineage>
        <taxon>Eukaryota</taxon>
        <taxon>Viridiplantae</taxon>
        <taxon>Streptophyta</taxon>
        <taxon>Embryophyta</taxon>
        <taxon>Tracheophyta</taxon>
        <taxon>Spermatophyta</taxon>
        <taxon>Magnoliopsida</taxon>
        <taxon>eudicotyledons</taxon>
        <taxon>Gunneridae</taxon>
        <taxon>Pentapetalae</taxon>
        <taxon>rosids</taxon>
        <taxon>malvids</taxon>
        <taxon>Brassicales</taxon>
        <taxon>Brassicaceae</taxon>
        <taxon>Camelineae</taxon>
        <taxon>Arabidopsis</taxon>
    </lineage>
</organism>
<proteinExistence type="evidence at transcript level"/>
<sequence>MKAIPMLQYVKERRFSCVAYHGPLSCYFNWSFDAFNSVQNIRVFVRFLIGEDFLPESALNGGGCCRKNL</sequence>
<dbReference type="EMBL" id="AK221385">
    <property type="protein sequence ID" value="BAD94305.1"/>
    <property type="molecule type" value="mRNA"/>
</dbReference>
<accession>Q56YD8</accession>
<reference evidence="1" key="1">
    <citation type="submission" date="2005-03" db="EMBL/GenBank/DDBJ databases">
        <title>Large-scale analysis of RIKEN Arabidopsis full-length (RAFL) cDNAs.</title>
        <authorList>
            <person name="Totoki Y."/>
            <person name="Seki M."/>
            <person name="Ishida J."/>
            <person name="Nakajima M."/>
            <person name="Enju A."/>
            <person name="Kamiya A."/>
            <person name="Narusaka M."/>
            <person name="Shin-i T."/>
            <person name="Nakagawa M."/>
            <person name="Sakamoto N."/>
            <person name="Oishi K."/>
            <person name="Kohara Y."/>
            <person name="Kobayashi M."/>
            <person name="Toyoda A."/>
            <person name="Sakaki Y."/>
            <person name="Sakurai T."/>
            <person name="Iida K."/>
            <person name="Akiyama K."/>
            <person name="Satou M."/>
            <person name="Toyoda T."/>
            <person name="Konagaya A."/>
            <person name="Carninci P."/>
            <person name="Kawai J."/>
            <person name="Hayashizaki Y."/>
            <person name="Shinozaki K."/>
        </authorList>
    </citation>
    <scope>NUCLEOTIDE SEQUENCE</scope>
</reference>